<proteinExistence type="predicted"/>
<accession>A0A0S7YF70</accession>
<dbReference type="Proteomes" id="UP000051012">
    <property type="component" value="Unassembled WGS sequence"/>
</dbReference>
<name>A0A0S7YF70_UNCT6</name>
<evidence type="ECO:0000313" key="2">
    <source>
        <dbReference type="Proteomes" id="UP000051012"/>
    </source>
</evidence>
<dbReference type="EMBL" id="LJNI01000034">
    <property type="protein sequence ID" value="KPJ73429.1"/>
    <property type="molecule type" value="Genomic_DNA"/>
</dbReference>
<gene>
    <name evidence="1" type="ORF">AMJ52_03745</name>
</gene>
<organism evidence="1 2">
    <name type="scientific">candidate division TA06 bacterium DG_78</name>
    <dbReference type="NCBI Taxonomy" id="1703772"/>
    <lineage>
        <taxon>Bacteria</taxon>
        <taxon>Bacteria division TA06</taxon>
    </lineage>
</organism>
<protein>
    <submittedName>
        <fullName evidence="1">Uncharacterized protein</fullName>
    </submittedName>
</protein>
<sequence>MKVLHLYEVKLLDGSRFQGEIAYKDQEKLVLRLRHKFPQQKVRILNKGISSIQELGWKREYALR</sequence>
<comment type="caution">
    <text evidence="1">The sequence shown here is derived from an EMBL/GenBank/DDBJ whole genome shotgun (WGS) entry which is preliminary data.</text>
</comment>
<reference evidence="1 2" key="1">
    <citation type="journal article" date="2015" name="Microbiome">
        <title>Genomic resolution of linkages in carbon, nitrogen, and sulfur cycling among widespread estuary sediment bacteria.</title>
        <authorList>
            <person name="Baker B.J."/>
            <person name="Lazar C.S."/>
            <person name="Teske A.P."/>
            <person name="Dick G.J."/>
        </authorList>
    </citation>
    <scope>NUCLEOTIDE SEQUENCE [LARGE SCALE GENOMIC DNA]</scope>
    <source>
        <strain evidence="1">DG_78</strain>
    </source>
</reference>
<dbReference type="AlphaFoldDB" id="A0A0S7YF70"/>
<evidence type="ECO:0000313" key="1">
    <source>
        <dbReference type="EMBL" id="KPJ73429.1"/>
    </source>
</evidence>